<evidence type="ECO:0000313" key="3">
    <source>
        <dbReference type="EMBL" id="SFW13289.1"/>
    </source>
</evidence>
<proteinExistence type="predicted"/>
<feature type="chain" id="PRO_5013086016" description="Dockerin domain-containing protein" evidence="1">
    <location>
        <begin position="26"/>
        <end position="297"/>
    </location>
</feature>
<dbReference type="CDD" id="cd14255">
    <property type="entry name" value="Dockerin_III"/>
    <property type="match status" value="1"/>
</dbReference>
<organism evidence="3 4">
    <name type="scientific">Ruminococcus flavefaciens</name>
    <dbReference type="NCBI Taxonomy" id="1265"/>
    <lineage>
        <taxon>Bacteria</taxon>
        <taxon>Bacillati</taxon>
        <taxon>Bacillota</taxon>
        <taxon>Clostridia</taxon>
        <taxon>Eubacteriales</taxon>
        <taxon>Oscillospiraceae</taxon>
        <taxon>Ruminococcus</taxon>
    </lineage>
</organism>
<dbReference type="PROSITE" id="PS51766">
    <property type="entry name" value="DOCKERIN"/>
    <property type="match status" value="1"/>
</dbReference>
<keyword evidence="1" id="KW-0732">Signal</keyword>
<protein>
    <recommendedName>
        <fullName evidence="2">Dockerin domain-containing protein</fullName>
    </recommendedName>
</protein>
<dbReference type="GO" id="GO:0000272">
    <property type="term" value="P:polysaccharide catabolic process"/>
    <property type="evidence" value="ECO:0007669"/>
    <property type="project" value="InterPro"/>
</dbReference>
<dbReference type="InterPro" id="IPR036439">
    <property type="entry name" value="Dockerin_dom_sf"/>
</dbReference>
<reference evidence="3 4" key="1">
    <citation type="submission" date="2016-11" db="EMBL/GenBank/DDBJ databases">
        <authorList>
            <person name="Jaros S."/>
            <person name="Januszkiewicz K."/>
            <person name="Wedrychowicz H."/>
        </authorList>
    </citation>
    <scope>NUCLEOTIDE SEQUENCE [LARGE SCALE GENOMIC DNA]</scope>
    <source>
        <strain evidence="3 4">YL228</strain>
    </source>
</reference>
<name>A0A1K1LQU9_RUMFL</name>
<gene>
    <name evidence="3" type="ORF">SAMN02910280_0680</name>
</gene>
<dbReference type="RefSeq" id="WP_072299080.1">
    <property type="nucleotide sequence ID" value="NZ_FPIP01000001.1"/>
</dbReference>
<evidence type="ECO:0000313" key="4">
    <source>
        <dbReference type="Proteomes" id="UP000183461"/>
    </source>
</evidence>
<dbReference type="EMBL" id="FPIP01000001">
    <property type="protein sequence ID" value="SFW13289.1"/>
    <property type="molecule type" value="Genomic_DNA"/>
</dbReference>
<evidence type="ECO:0000256" key="1">
    <source>
        <dbReference type="SAM" id="SignalP"/>
    </source>
</evidence>
<dbReference type="Gene3D" id="1.10.1330.10">
    <property type="entry name" value="Dockerin domain"/>
    <property type="match status" value="2"/>
</dbReference>
<feature type="signal peptide" evidence="1">
    <location>
        <begin position="1"/>
        <end position="25"/>
    </location>
</feature>
<dbReference type="Pfam" id="PF00404">
    <property type="entry name" value="Dockerin_1"/>
    <property type="match status" value="1"/>
</dbReference>
<dbReference type="Proteomes" id="UP000183461">
    <property type="component" value="Unassembled WGS sequence"/>
</dbReference>
<dbReference type="SUPFAM" id="SSF63446">
    <property type="entry name" value="Type I dockerin domain"/>
    <property type="match status" value="1"/>
</dbReference>
<dbReference type="GO" id="GO:0004553">
    <property type="term" value="F:hydrolase activity, hydrolyzing O-glycosyl compounds"/>
    <property type="evidence" value="ECO:0007669"/>
    <property type="project" value="InterPro"/>
</dbReference>
<sequence length="297" mass="31664">MKKVVSIISALALTVGMAASFSANAADSSAPTVYFKTKETKGVEVLSSGNLYVNKKAADANGAVIPAEVYLSDKNAGAGWVCVKWACEKQGLTLQNVKDPQTKPYKSYTNDTITSEKTKSDGVKVLSALYCDANVPTDGKLKPLQLAGEKSDSYPLATFEAAVDKSAAGSYDIIIYNKNQDFTYVTYRTGDNPEYVPDSEKYKLNCKELRVNVSDRLLGDVNNDGKINAVDASEILSAYANVATSKPTGLSAEAEAAADVDGNGKINAVDASNVLSYYAYQSTSNADKSKTLNDFIV</sequence>
<accession>A0A1K1LQU9</accession>
<feature type="domain" description="Dockerin" evidence="2">
    <location>
        <begin position="214"/>
        <end position="287"/>
    </location>
</feature>
<dbReference type="InterPro" id="IPR016134">
    <property type="entry name" value="Dockerin_dom"/>
</dbReference>
<dbReference type="AlphaFoldDB" id="A0A1K1LQU9"/>
<evidence type="ECO:0000259" key="2">
    <source>
        <dbReference type="PROSITE" id="PS51766"/>
    </source>
</evidence>
<dbReference type="InterPro" id="IPR002105">
    <property type="entry name" value="Dockerin_1_rpt"/>
</dbReference>